<evidence type="ECO:0000313" key="3">
    <source>
        <dbReference type="EMBL" id="KKP31549.1"/>
    </source>
</evidence>
<dbReference type="GO" id="GO:0005829">
    <property type="term" value="C:cytosol"/>
    <property type="evidence" value="ECO:0007669"/>
    <property type="project" value="TreeGrafter"/>
</dbReference>
<dbReference type="InterPro" id="IPR043128">
    <property type="entry name" value="Rev_trsase/Diguanyl_cyclase"/>
</dbReference>
<dbReference type="GO" id="GO:0042276">
    <property type="term" value="P:error-prone translesion synthesis"/>
    <property type="evidence" value="ECO:0007669"/>
    <property type="project" value="TreeGrafter"/>
</dbReference>
<dbReference type="GO" id="GO:0003887">
    <property type="term" value="F:DNA-directed DNA polymerase activity"/>
    <property type="evidence" value="ECO:0007669"/>
    <property type="project" value="TreeGrafter"/>
</dbReference>
<dbReference type="InterPro" id="IPR043502">
    <property type="entry name" value="DNA/RNA_pol_sf"/>
</dbReference>
<evidence type="ECO:0000259" key="2">
    <source>
        <dbReference type="PROSITE" id="PS50173"/>
    </source>
</evidence>
<dbReference type="InterPro" id="IPR050116">
    <property type="entry name" value="DNA_polymerase-Y"/>
</dbReference>
<dbReference type="InterPro" id="IPR017961">
    <property type="entry name" value="DNA_pol_Y-fam_little_finger"/>
</dbReference>
<dbReference type="Pfam" id="PF00817">
    <property type="entry name" value="IMS"/>
    <property type="match status" value="1"/>
</dbReference>
<sequence length="403" mass="46041">MMRNFNKSKPLVVHLDINSCFATIEQQANPLLRGKPIVVAAYNFPGGCILTASIEAKKLGIKTGMRVKDGKLICPKLIVLIPDPNKYRVVHKKLYNLLSKFSEKVIPKSIDEFVFKLINPNTYFFVIKEIKKRIKLEIGEWITVSVGISTNRYLAKVAASLIKPDGLVEINKDNYQLVFSKLKLTDLTGIKKRNEGRLKSVGIKTVLDFYESPIWKLKLAFGGITGLYWHTRLHGYEVDDFESKRCMFGNSYAPPFDKSNMPLEILSKLCQKTGFRLRKANLKANGIHLALEARDGNFWHMGKKISKELFESGDIYKEAVKLLILSPIKTSFKNIAVSVFDLTEKSILQLEIFDDVLRKEDLSKSLDKINEKWGNFYIHPARMIKIKESIKDRISFGSLDQIY</sequence>
<comment type="similarity">
    <text evidence="1">Belongs to the DNA polymerase type-Y family.</text>
</comment>
<name>A0A0F9YJ61_9BACT</name>
<proteinExistence type="inferred from homology"/>
<dbReference type="InterPro" id="IPR001126">
    <property type="entry name" value="UmuC"/>
</dbReference>
<dbReference type="Pfam" id="PF11799">
    <property type="entry name" value="IMS_C"/>
    <property type="match status" value="1"/>
</dbReference>
<dbReference type="AlphaFoldDB" id="A0A0F9YJ61"/>
<dbReference type="GO" id="GO:0003684">
    <property type="term" value="F:damaged DNA binding"/>
    <property type="evidence" value="ECO:0007669"/>
    <property type="project" value="InterPro"/>
</dbReference>
<evidence type="ECO:0000256" key="1">
    <source>
        <dbReference type="ARBA" id="ARBA00010945"/>
    </source>
</evidence>
<evidence type="ECO:0000313" key="4">
    <source>
        <dbReference type="Proteomes" id="UP000034803"/>
    </source>
</evidence>
<dbReference type="Gene3D" id="3.30.70.270">
    <property type="match status" value="1"/>
</dbReference>
<comment type="caution">
    <text evidence="3">The sequence shown here is derived from an EMBL/GenBank/DDBJ whole genome shotgun (WGS) entry which is preliminary data.</text>
</comment>
<organism evidence="3 4">
    <name type="scientific">Candidatus Woesebacteria bacterium GW2011_GWC2_31_9</name>
    <dbReference type="NCBI Taxonomy" id="1618586"/>
    <lineage>
        <taxon>Bacteria</taxon>
        <taxon>Candidatus Woeseibacteriota</taxon>
    </lineage>
</organism>
<reference evidence="3 4" key="1">
    <citation type="journal article" date="2015" name="Nature">
        <title>rRNA introns, odd ribosomes, and small enigmatic genomes across a large radiation of phyla.</title>
        <authorList>
            <person name="Brown C.T."/>
            <person name="Hug L.A."/>
            <person name="Thomas B.C."/>
            <person name="Sharon I."/>
            <person name="Castelle C.J."/>
            <person name="Singh A."/>
            <person name="Wilkins M.J."/>
            <person name="Williams K.H."/>
            <person name="Banfield J.F."/>
        </authorList>
    </citation>
    <scope>NUCLEOTIDE SEQUENCE [LARGE SCALE GENOMIC DNA]</scope>
</reference>
<gene>
    <name evidence="3" type="ORF">UR21_C0008G0026</name>
</gene>
<accession>A0A0F9YJ61</accession>
<dbReference type="PANTHER" id="PTHR11076">
    <property type="entry name" value="DNA REPAIR POLYMERASE UMUC / TRANSFERASE FAMILY MEMBER"/>
    <property type="match status" value="1"/>
</dbReference>
<dbReference type="PROSITE" id="PS50173">
    <property type="entry name" value="UMUC"/>
    <property type="match status" value="1"/>
</dbReference>
<dbReference type="GO" id="GO:0009432">
    <property type="term" value="P:SOS response"/>
    <property type="evidence" value="ECO:0007669"/>
    <property type="project" value="TreeGrafter"/>
</dbReference>
<dbReference type="SUPFAM" id="SSF56672">
    <property type="entry name" value="DNA/RNA polymerases"/>
    <property type="match status" value="1"/>
</dbReference>
<dbReference type="Proteomes" id="UP000034803">
    <property type="component" value="Unassembled WGS sequence"/>
</dbReference>
<dbReference type="PANTHER" id="PTHR11076:SF33">
    <property type="entry name" value="DNA POLYMERASE KAPPA"/>
    <property type="match status" value="1"/>
</dbReference>
<feature type="domain" description="UmuC" evidence="2">
    <location>
        <begin position="12"/>
        <end position="191"/>
    </location>
</feature>
<keyword evidence="3" id="KW-0808">Transferase</keyword>
<protein>
    <submittedName>
        <fullName evidence="3">Nucleotidyltransferase/DNA polymerase involved in DNA repair</fullName>
    </submittedName>
</protein>
<dbReference type="EMBL" id="LBOI01000008">
    <property type="protein sequence ID" value="KKP31549.1"/>
    <property type="molecule type" value="Genomic_DNA"/>
</dbReference>
<dbReference type="GO" id="GO:0006281">
    <property type="term" value="P:DNA repair"/>
    <property type="evidence" value="ECO:0007669"/>
    <property type="project" value="InterPro"/>
</dbReference>
<dbReference type="Gene3D" id="1.10.150.20">
    <property type="entry name" value="5' to 3' exonuclease, C-terminal subdomain"/>
    <property type="match status" value="1"/>
</dbReference>
<dbReference type="Gene3D" id="3.40.1170.60">
    <property type="match status" value="1"/>
</dbReference>